<dbReference type="InterPro" id="IPR029044">
    <property type="entry name" value="Nucleotide-diphossugar_trans"/>
</dbReference>
<reference evidence="3 4" key="1">
    <citation type="submission" date="2017-10" db="EMBL/GenBank/DDBJ databases">
        <title>Draft genome of two endophytic bacteria isolated from 'guarana' Paullinia cupana (Mart.) Ducke.</title>
        <authorList>
            <person name="Siqueira K.A."/>
            <person name="Liotti R.G."/>
            <person name="Mendes T.A."/>
            <person name="Soares M.A."/>
        </authorList>
    </citation>
    <scope>NUCLEOTIDE SEQUENCE [LARGE SCALE GENOMIC DNA]</scope>
    <source>
        <strain evidence="3 4">342</strain>
    </source>
</reference>
<dbReference type="Gene3D" id="3.90.550.10">
    <property type="entry name" value="Spore Coat Polysaccharide Biosynthesis Protein SpsA, Chain A"/>
    <property type="match status" value="1"/>
</dbReference>
<accession>A0A2S9IFQ3</accession>
<gene>
    <name evidence="3" type="ORF">CQW29_02915</name>
</gene>
<evidence type="ECO:0000313" key="4">
    <source>
        <dbReference type="Proteomes" id="UP000239181"/>
    </source>
</evidence>
<organism evidence="3 4">
    <name type="scientific">Pantoea coffeiphila</name>
    <dbReference type="NCBI Taxonomy" id="1465635"/>
    <lineage>
        <taxon>Bacteria</taxon>
        <taxon>Pseudomonadati</taxon>
        <taxon>Pseudomonadota</taxon>
        <taxon>Gammaproteobacteria</taxon>
        <taxon>Enterobacterales</taxon>
        <taxon>Erwiniaceae</taxon>
        <taxon>Pantoea</taxon>
    </lineage>
</organism>
<dbReference type="SUPFAM" id="SSF53448">
    <property type="entry name" value="Nucleotide-diphospho-sugar transferases"/>
    <property type="match status" value="1"/>
</dbReference>
<keyword evidence="4" id="KW-1185">Reference proteome</keyword>
<protein>
    <submittedName>
        <fullName evidence="3">Molybdopterin-guanine dinucleotide biosynthesis protein MobA</fullName>
    </submittedName>
</protein>
<evidence type="ECO:0000259" key="2">
    <source>
        <dbReference type="Pfam" id="PF12804"/>
    </source>
</evidence>
<dbReference type="GO" id="GO:0016779">
    <property type="term" value="F:nucleotidyltransferase activity"/>
    <property type="evidence" value="ECO:0007669"/>
    <property type="project" value="UniProtKB-ARBA"/>
</dbReference>
<name>A0A2S9IFQ3_9GAMM</name>
<evidence type="ECO:0000313" key="3">
    <source>
        <dbReference type="EMBL" id="PRD16632.1"/>
    </source>
</evidence>
<dbReference type="Pfam" id="PF12804">
    <property type="entry name" value="NTP_transf_3"/>
    <property type="match status" value="1"/>
</dbReference>
<dbReference type="OrthoDB" id="5298023at2"/>
<sequence length="194" mass="21293">MIASTGILLMAAGLSSRYRQLSGQHKLQTAPADGNPLSLLERNLYLATAVAGRQVNVVLRPEDGELIALARRYHCAVTLLASRGLGSSIAAGVANRSWWTGWLVMLADMPWLQQNTVMRVFQALQFADTVRPMWQNQPGHPVGFDRTLRHSLLALKGDEGAHTILARHPPLLIDVSDPGCVRDIDVPADWQQSQ</sequence>
<dbReference type="AlphaFoldDB" id="A0A2S9IFQ3"/>
<feature type="domain" description="MobA-like NTP transferase" evidence="2">
    <location>
        <begin position="8"/>
        <end position="168"/>
    </location>
</feature>
<dbReference type="PANTHER" id="PTHR43777:SF1">
    <property type="entry name" value="MOLYBDENUM COFACTOR CYTIDYLYLTRANSFERASE"/>
    <property type="match status" value="1"/>
</dbReference>
<dbReference type="CDD" id="cd04182">
    <property type="entry name" value="GT_2_like_f"/>
    <property type="match status" value="1"/>
</dbReference>
<evidence type="ECO:0000256" key="1">
    <source>
        <dbReference type="ARBA" id="ARBA00022842"/>
    </source>
</evidence>
<keyword evidence="1" id="KW-0460">Magnesium</keyword>
<proteinExistence type="predicted"/>
<dbReference type="EMBL" id="PDET01000002">
    <property type="protein sequence ID" value="PRD16632.1"/>
    <property type="molecule type" value="Genomic_DNA"/>
</dbReference>
<dbReference type="InterPro" id="IPR025877">
    <property type="entry name" value="MobA-like_NTP_Trfase"/>
</dbReference>
<comment type="caution">
    <text evidence="3">The sequence shown here is derived from an EMBL/GenBank/DDBJ whole genome shotgun (WGS) entry which is preliminary data.</text>
</comment>
<dbReference type="Proteomes" id="UP000239181">
    <property type="component" value="Unassembled WGS sequence"/>
</dbReference>
<dbReference type="PANTHER" id="PTHR43777">
    <property type="entry name" value="MOLYBDENUM COFACTOR CYTIDYLYLTRANSFERASE"/>
    <property type="match status" value="1"/>
</dbReference>
<dbReference type="RefSeq" id="WP_105591212.1">
    <property type="nucleotide sequence ID" value="NZ_PDET01000002.1"/>
</dbReference>